<comment type="cofactor">
    <cofactor evidence="1">
        <name>Mg(2+)</name>
        <dbReference type="ChEBI" id="CHEBI:18420"/>
    </cofactor>
</comment>
<dbReference type="Pfam" id="PF00102">
    <property type="entry name" value="Y_phosphatase"/>
    <property type="match status" value="1"/>
</dbReference>
<evidence type="ECO:0000256" key="4">
    <source>
        <dbReference type="ARBA" id="ARBA00012814"/>
    </source>
</evidence>
<dbReference type="InterPro" id="IPR045060">
    <property type="entry name" value="Phe-tRNA-ligase_IIc_bsu"/>
</dbReference>
<evidence type="ECO:0000256" key="9">
    <source>
        <dbReference type="ARBA" id="ARBA00022741"/>
    </source>
</evidence>
<dbReference type="InterPro" id="IPR000242">
    <property type="entry name" value="PTP_cat"/>
</dbReference>
<dbReference type="PROSITE" id="PS50055">
    <property type="entry name" value="TYR_PHOSPHATASE_PTP"/>
    <property type="match status" value="1"/>
</dbReference>
<evidence type="ECO:0000256" key="13">
    <source>
        <dbReference type="ARBA" id="ARBA00023146"/>
    </source>
</evidence>
<dbReference type="SUPFAM" id="SSF55681">
    <property type="entry name" value="Class II aaRS and biotin synthetases"/>
    <property type="match status" value="1"/>
</dbReference>
<evidence type="ECO:0000259" key="20">
    <source>
        <dbReference type="PROSITE" id="PS51483"/>
    </source>
</evidence>
<dbReference type="PROSITE" id="PS50001">
    <property type="entry name" value="SH2"/>
    <property type="match status" value="2"/>
</dbReference>
<dbReference type="SMART" id="SM00252">
    <property type="entry name" value="SH2"/>
    <property type="match status" value="2"/>
</dbReference>
<dbReference type="InterPro" id="IPR009061">
    <property type="entry name" value="DNA-bd_dom_put_sf"/>
</dbReference>
<dbReference type="Gene3D" id="3.30.56.10">
    <property type="match status" value="2"/>
</dbReference>
<keyword evidence="7" id="KW-0436">Ligase</keyword>
<evidence type="ECO:0000256" key="15">
    <source>
        <dbReference type="PROSITE-ProRule" id="PRU00191"/>
    </source>
</evidence>
<keyword evidence="12" id="KW-0648">Protein biosynthesis</keyword>
<feature type="domain" description="B5" evidence="20">
    <location>
        <begin position="880"/>
        <end position="956"/>
    </location>
</feature>
<dbReference type="GO" id="GO:0006432">
    <property type="term" value="P:phenylalanyl-tRNA aminoacylation"/>
    <property type="evidence" value="ECO:0007669"/>
    <property type="project" value="InterPro"/>
</dbReference>
<dbReference type="Gene3D" id="3.30.505.10">
    <property type="entry name" value="SH2 domain"/>
    <property type="match status" value="2"/>
</dbReference>
<proteinExistence type="inferred from homology"/>
<reference evidence="21" key="1">
    <citation type="submission" date="2021-02" db="EMBL/GenBank/DDBJ databases">
        <authorList>
            <person name="Nowell W R."/>
        </authorList>
    </citation>
    <scope>NUCLEOTIDE SEQUENCE</scope>
</reference>
<dbReference type="PRINTS" id="PR00700">
    <property type="entry name" value="PRTYPHPHTASE"/>
</dbReference>
<dbReference type="FunFam" id="3.50.40.10:FF:000002">
    <property type="entry name" value="phenylalanine--tRNA ligase beta subunit"/>
    <property type="match status" value="1"/>
</dbReference>
<feature type="domain" description="Tyrosine specific protein phosphatases" evidence="19">
    <location>
        <begin position="477"/>
        <end position="555"/>
    </location>
</feature>
<evidence type="ECO:0000259" key="17">
    <source>
        <dbReference type="PROSITE" id="PS50001"/>
    </source>
</evidence>
<evidence type="ECO:0000313" key="21">
    <source>
        <dbReference type="EMBL" id="CAF1028828.1"/>
    </source>
</evidence>
<gene>
    <name evidence="21" type="ORF">OVA965_LOCUS15882</name>
    <name evidence="22" type="ORF">TMI583_LOCUS15891</name>
</gene>
<sequence>MAGRLMRGFFHRDLSGTEAEKLLQEKAINGSFLVRPSTSRPDSYVLSVRRANGDITHIRIQRTNDGFDFGEGQDRFATLYDMIEHYRQNVGELKEKNNETIELTTPVLAQMPTLDRYYHGSISHSQASSLLMACDKVGLFLVRDSETIPGDYVISVKTLTDIANVKIKCLNSEWFLDGKGRREQIDRFKTLDDLIHYYLKHNILVATNGNAFRLVEPCYSNWFYAKDIIQRCEQLSKVIHPPHGQRNGFSIEFELLNQQCEPLNSTVDQKRAGEKPEYRPRNRFKNILPYDETRVTLKNYSQTDYINANRIKSIGPSSREYIATQGPLPNTIQDFWHMVYQENVKCIVMITREIEGLKNKCARYWPELHGTVQYGNISIENLSETNFGPHQIPAGSRNLSSSRSILPSQQSQSMQSYQNDDDCFYRLRILRLVYLTDDMQPTKSWDILHYQYLAWGDHGSPLMPTNNSNQRDMTQLHVLLDFFERFGRNKTQDALSPLVVHCSAGIGRSGATIAIDIILNKIQTEGLFAEIDIPGLIIHLRSQRSVQTERQYEFIYRVIEYFVERQMKQQQYYVQPDYMNMNSRYYFIMPTIGVKRSSLFRELGKTFTDEEFDELCFDFGIELDSIEPLADSSNGDAEYKIEIPANRYDLLCLEGLSRALKTFLHNGDGIPEYHLTVPSKDKIIRLKVLPDTQRIRPFVVGAVLRNVTFNNETYNSFIELQDKLHQNLCRERKLVAIGTHDLDTIQPPFIYDAQRPTQIKFKPLNQTREFPADELMEFYMKDSHLKRYVPLIRDSSVYPIIYDSKKVVLSLPPIINSDHSKINLNTKNIFIECTAIDLHKAKIVLDTVVTMFSQYCSTPFLIEAVEVEQFDGKVTTYPTLNSRTENVSVNKINQVIGINVDAKEAAQLLTRMCLKTCVLNTDTLQVTIPPTRADILHFCDIAEDCAVAYGFNKIQKTVPKTSCIGNQYEINRITDLLRHSVAECGFTEALTFTLCSCPDVAEKFGKTTETIPAVHIANPKTLDFQIGRTSLLPGLLRTVACNRGTALPILLFEVADVILKDNSRDTGSRNERRLCAIYYNKTPGFETIHGLLDRVMQLLKVKYDTSKDGYYLNSNYEDPGFFPGRFAQVIARGLNIGTIGVLHPDVIKKFDLKLPCSGDLINVIRFIIVVIVVDVTGVFISYVTDLLIIIKQEIT</sequence>
<dbReference type="InterPro" id="IPR036860">
    <property type="entry name" value="SH2_dom_sf"/>
</dbReference>
<evidence type="ECO:0000256" key="11">
    <source>
        <dbReference type="ARBA" id="ARBA00022842"/>
    </source>
</evidence>
<evidence type="ECO:0000313" key="23">
    <source>
        <dbReference type="Proteomes" id="UP000677228"/>
    </source>
</evidence>
<feature type="transmembrane region" description="Helical" evidence="16">
    <location>
        <begin position="1163"/>
        <end position="1190"/>
    </location>
</feature>
<comment type="caution">
    <text evidence="21">The sequence shown here is derived from an EMBL/GenBank/DDBJ whole genome shotgun (WGS) entry which is preliminary data.</text>
</comment>
<dbReference type="SUPFAM" id="SSF56037">
    <property type="entry name" value="PheT/TilS domain"/>
    <property type="match status" value="1"/>
</dbReference>
<protein>
    <recommendedName>
        <fullName evidence="5">Phenylalanine--tRNA ligase beta subunit</fullName>
        <ecNumber evidence="4">6.1.1.20</ecNumber>
    </recommendedName>
    <alternativeName>
        <fullName evidence="14">Phenylalanyl-tRNA synthetase beta subunit</fullName>
    </alternativeName>
</protein>
<evidence type="ECO:0000256" key="1">
    <source>
        <dbReference type="ARBA" id="ARBA00001946"/>
    </source>
</evidence>
<keyword evidence="16" id="KW-1133">Transmembrane helix</keyword>
<feature type="domain" description="SH2" evidence="17">
    <location>
        <begin position="9"/>
        <end position="107"/>
    </location>
</feature>
<dbReference type="GO" id="GO:0004725">
    <property type="term" value="F:protein tyrosine phosphatase activity"/>
    <property type="evidence" value="ECO:0007669"/>
    <property type="project" value="InterPro"/>
</dbReference>
<evidence type="ECO:0000256" key="8">
    <source>
        <dbReference type="ARBA" id="ARBA00022723"/>
    </source>
</evidence>
<dbReference type="Gene3D" id="3.30.930.10">
    <property type="entry name" value="Bira Bifunctional Protein, Domain 2"/>
    <property type="match status" value="1"/>
</dbReference>
<dbReference type="SMART" id="SM00194">
    <property type="entry name" value="PTPc"/>
    <property type="match status" value="1"/>
</dbReference>
<dbReference type="InterPro" id="IPR045864">
    <property type="entry name" value="aa-tRNA-synth_II/BPL/LPL"/>
</dbReference>
<dbReference type="Gene3D" id="3.50.40.10">
    <property type="entry name" value="Phenylalanyl-trna Synthetase, Chain B, domain 3"/>
    <property type="match status" value="1"/>
</dbReference>
<keyword evidence="9" id="KW-0547">Nucleotide-binding</keyword>
<dbReference type="Pfam" id="PF03483">
    <property type="entry name" value="B3_4"/>
    <property type="match status" value="1"/>
</dbReference>
<dbReference type="SMART" id="SM00874">
    <property type="entry name" value="B5"/>
    <property type="match status" value="1"/>
</dbReference>
<dbReference type="AlphaFoldDB" id="A0A8S2E005"/>
<comment type="subcellular location">
    <subcellularLocation>
        <location evidence="2">Cytoplasm</location>
    </subcellularLocation>
</comment>
<dbReference type="InterPro" id="IPR040659">
    <property type="entry name" value="PhetRS_B1"/>
</dbReference>
<dbReference type="SUPFAM" id="SSF46955">
    <property type="entry name" value="Putative DNA-binding domain"/>
    <property type="match status" value="2"/>
</dbReference>
<dbReference type="InterPro" id="IPR000980">
    <property type="entry name" value="SH2"/>
</dbReference>
<dbReference type="Pfam" id="PF03484">
    <property type="entry name" value="B5"/>
    <property type="match status" value="1"/>
</dbReference>
<evidence type="ECO:0000256" key="10">
    <source>
        <dbReference type="ARBA" id="ARBA00022840"/>
    </source>
</evidence>
<dbReference type="Pfam" id="PF18262">
    <property type="entry name" value="PhetRS_B1"/>
    <property type="match status" value="1"/>
</dbReference>
<keyword evidence="16" id="KW-0812">Transmembrane</keyword>
<evidence type="ECO:0000313" key="22">
    <source>
        <dbReference type="EMBL" id="CAF3797214.1"/>
    </source>
</evidence>
<comment type="similarity">
    <text evidence="3">Belongs to the phenylalanyl-tRNA synthetase beta subunit family. Type 2 subfamily.</text>
</comment>
<dbReference type="NCBIfam" id="TIGR00471">
    <property type="entry name" value="pheT_arch"/>
    <property type="match status" value="1"/>
</dbReference>
<dbReference type="InterPro" id="IPR041616">
    <property type="entry name" value="PheRS_beta_core"/>
</dbReference>
<name>A0A8S2E005_9BILA</name>
<dbReference type="Pfam" id="PF00017">
    <property type="entry name" value="SH2"/>
    <property type="match status" value="2"/>
</dbReference>
<organism evidence="21 23">
    <name type="scientific">Didymodactylos carnosus</name>
    <dbReference type="NCBI Taxonomy" id="1234261"/>
    <lineage>
        <taxon>Eukaryota</taxon>
        <taxon>Metazoa</taxon>
        <taxon>Spiralia</taxon>
        <taxon>Gnathifera</taxon>
        <taxon>Rotifera</taxon>
        <taxon>Eurotatoria</taxon>
        <taxon>Bdelloidea</taxon>
        <taxon>Philodinida</taxon>
        <taxon>Philodinidae</taxon>
        <taxon>Didymodactylos</taxon>
    </lineage>
</organism>
<dbReference type="Pfam" id="PF17759">
    <property type="entry name" value="tRNA_synthFbeta"/>
    <property type="match status" value="1"/>
</dbReference>
<dbReference type="Proteomes" id="UP000682733">
    <property type="component" value="Unassembled WGS sequence"/>
</dbReference>
<keyword evidence="11" id="KW-0460">Magnesium</keyword>
<dbReference type="GO" id="GO:0009328">
    <property type="term" value="C:phenylalanine-tRNA ligase complex"/>
    <property type="evidence" value="ECO:0007669"/>
    <property type="project" value="TreeGrafter"/>
</dbReference>
<dbReference type="GO" id="GO:0004826">
    <property type="term" value="F:phenylalanine-tRNA ligase activity"/>
    <property type="evidence" value="ECO:0007669"/>
    <property type="project" value="UniProtKB-EC"/>
</dbReference>
<dbReference type="InterPro" id="IPR005147">
    <property type="entry name" value="tRNA_synthase_B5-dom"/>
</dbReference>
<dbReference type="EMBL" id="CAJOBA010007263">
    <property type="protein sequence ID" value="CAF3797214.1"/>
    <property type="molecule type" value="Genomic_DNA"/>
</dbReference>
<evidence type="ECO:0000256" key="14">
    <source>
        <dbReference type="ARBA" id="ARBA00033189"/>
    </source>
</evidence>
<dbReference type="GO" id="GO:0005524">
    <property type="term" value="F:ATP binding"/>
    <property type="evidence" value="ECO:0007669"/>
    <property type="project" value="UniProtKB-KW"/>
</dbReference>
<keyword evidence="6" id="KW-0963">Cytoplasm</keyword>
<dbReference type="InterPro" id="IPR005146">
    <property type="entry name" value="B3/B4_tRNA-bd"/>
</dbReference>
<evidence type="ECO:0000259" key="18">
    <source>
        <dbReference type="PROSITE" id="PS50055"/>
    </source>
</evidence>
<dbReference type="Proteomes" id="UP000677228">
    <property type="component" value="Unassembled WGS sequence"/>
</dbReference>
<dbReference type="InterPro" id="IPR029021">
    <property type="entry name" value="Prot-tyrosine_phosphatase-like"/>
</dbReference>
<dbReference type="InterPro" id="IPR004531">
    <property type="entry name" value="Phe-tRNA-synth_IIc_bsu_arc_euk"/>
</dbReference>
<dbReference type="Gene3D" id="3.90.190.10">
    <property type="entry name" value="Protein tyrosine phosphatase superfamily"/>
    <property type="match status" value="1"/>
</dbReference>
<evidence type="ECO:0000256" key="6">
    <source>
        <dbReference type="ARBA" id="ARBA00022490"/>
    </source>
</evidence>
<dbReference type="EMBL" id="CAJNOK010007252">
    <property type="protein sequence ID" value="CAF1028828.1"/>
    <property type="molecule type" value="Genomic_DNA"/>
</dbReference>
<dbReference type="EC" id="6.1.1.20" evidence="4"/>
<evidence type="ECO:0000259" key="19">
    <source>
        <dbReference type="PROSITE" id="PS50056"/>
    </source>
</evidence>
<evidence type="ECO:0000256" key="12">
    <source>
        <dbReference type="ARBA" id="ARBA00022917"/>
    </source>
</evidence>
<dbReference type="SMART" id="SM00873">
    <property type="entry name" value="B3_4"/>
    <property type="match status" value="1"/>
</dbReference>
<evidence type="ECO:0000256" key="5">
    <source>
        <dbReference type="ARBA" id="ARBA00017032"/>
    </source>
</evidence>
<feature type="domain" description="Tyrosine-protein phosphatase" evidence="18">
    <location>
        <begin position="249"/>
        <end position="562"/>
    </location>
</feature>
<dbReference type="PROSITE" id="PS50056">
    <property type="entry name" value="TYR_PHOSPHATASE_2"/>
    <property type="match status" value="1"/>
</dbReference>
<keyword evidence="10" id="KW-0067">ATP-binding</keyword>
<dbReference type="PROSITE" id="PS00383">
    <property type="entry name" value="TYR_PHOSPHATASE_1"/>
    <property type="match status" value="1"/>
</dbReference>
<dbReference type="PROSITE" id="PS51483">
    <property type="entry name" value="B5"/>
    <property type="match status" value="1"/>
</dbReference>
<dbReference type="InterPro" id="IPR016130">
    <property type="entry name" value="Tyr_Pase_AS"/>
</dbReference>
<dbReference type="InterPro" id="IPR020825">
    <property type="entry name" value="Phe-tRNA_synthase-like_B3/B4"/>
</dbReference>
<evidence type="ECO:0000256" key="7">
    <source>
        <dbReference type="ARBA" id="ARBA00022598"/>
    </source>
</evidence>
<dbReference type="PANTHER" id="PTHR10947">
    <property type="entry name" value="PHENYLALANYL-TRNA SYNTHETASE BETA CHAIN AND LEUCINE-RICH REPEAT-CONTAINING PROTEIN 47"/>
    <property type="match status" value="1"/>
</dbReference>
<keyword evidence="15" id="KW-0727">SH2 domain</keyword>
<dbReference type="InterPro" id="IPR003595">
    <property type="entry name" value="Tyr_Pase_cat"/>
</dbReference>
<feature type="domain" description="SH2" evidence="17">
    <location>
        <begin position="117"/>
        <end position="218"/>
    </location>
</feature>
<dbReference type="FunFam" id="3.30.930.10:FF:000032">
    <property type="entry name" value="Phenylalanine--tRNA ligase beta subunit"/>
    <property type="match status" value="1"/>
</dbReference>
<accession>A0A8S2E005</accession>
<evidence type="ECO:0000256" key="3">
    <source>
        <dbReference type="ARBA" id="ARBA00007438"/>
    </source>
</evidence>
<dbReference type="PANTHER" id="PTHR10947:SF0">
    <property type="entry name" value="PHENYLALANINE--TRNA LIGASE BETA SUBUNIT"/>
    <property type="match status" value="1"/>
</dbReference>
<evidence type="ECO:0000256" key="2">
    <source>
        <dbReference type="ARBA" id="ARBA00004496"/>
    </source>
</evidence>
<dbReference type="SUPFAM" id="SSF55550">
    <property type="entry name" value="SH2 domain"/>
    <property type="match status" value="2"/>
</dbReference>
<dbReference type="SUPFAM" id="SSF52799">
    <property type="entry name" value="(Phosphotyrosine protein) phosphatases II"/>
    <property type="match status" value="1"/>
</dbReference>
<dbReference type="PRINTS" id="PR00401">
    <property type="entry name" value="SH2DOMAIN"/>
</dbReference>
<evidence type="ECO:0000256" key="16">
    <source>
        <dbReference type="SAM" id="Phobius"/>
    </source>
</evidence>
<dbReference type="GO" id="GO:0003723">
    <property type="term" value="F:RNA binding"/>
    <property type="evidence" value="ECO:0007669"/>
    <property type="project" value="InterPro"/>
</dbReference>
<keyword evidence="8" id="KW-0479">Metal-binding</keyword>
<keyword evidence="16" id="KW-0472">Membrane</keyword>
<dbReference type="CDD" id="cd00769">
    <property type="entry name" value="PheRS_beta_core"/>
    <property type="match status" value="1"/>
</dbReference>
<keyword evidence="13" id="KW-0030">Aminoacyl-tRNA synthetase</keyword>
<dbReference type="GO" id="GO:0000287">
    <property type="term" value="F:magnesium ion binding"/>
    <property type="evidence" value="ECO:0007669"/>
    <property type="project" value="InterPro"/>
</dbReference>
<dbReference type="SMART" id="SM00404">
    <property type="entry name" value="PTPc_motif"/>
    <property type="match status" value="1"/>
</dbReference>
<dbReference type="InterPro" id="IPR000387">
    <property type="entry name" value="Tyr_Pase_dom"/>
</dbReference>